<protein>
    <submittedName>
        <fullName evidence="2">ATP-binding protein</fullName>
    </submittedName>
</protein>
<dbReference type="InterPro" id="IPR003594">
    <property type="entry name" value="HATPase_dom"/>
</dbReference>
<keyword evidence="3" id="KW-1185">Reference proteome</keyword>
<dbReference type="PANTHER" id="PTHR35801">
    <property type="entry name" value="PHOSPHOSERINE PHOSPHATASE RSBX"/>
    <property type="match status" value="1"/>
</dbReference>
<organism evidence="2 3">
    <name type="scientific">Massilia soli</name>
    <dbReference type="NCBI Taxonomy" id="2792854"/>
    <lineage>
        <taxon>Bacteria</taxon>
        <taxon>Pseudomonadati</taxon>
        <taxon>Pseudomonadota</taxon>
        <taxon>Betaproteobacteria</taxon>
        <taxon>Burkholderiales</taxon>
        <taxon>Oxalobacteraceae</taxon>
        <taxon>Telluria group</taxon>
        <taxon>Massilia</taxon>
    </lineage>
</organism>
<keyword evidence="2" id="KW-0067">ATP-binding</keyword>
<gene>
    <name evidence="2" type="ORF">I4X03_018310</name>
</gene>
<dbReference type="Gene3D" id="3.60.40.10">
    <property type="entry name" value="PPM-type phosphatase domain"/>
    <property type="match status" value="1"/>
</dbReference>
<dbReference type="Pfam" id="PF07228">
    <property type="entry name" value="SpoIIE"/>
    <property type="match status" value="1"/>
</dbReference>
<dbReference type="InterPro" id="IPR039248">
    <property type="entry name" value="Ptase_RsbX"/>
</dbReference>
<accession>A0ABS7STE8</accession>
<evidence type="ECO:0000259" key="1">
    <source>
        <dbReference type="SMART" id="SM00331"/>
    </source>
</evidence>
<feature type="domain" description="PPM-type phosphatase" evidence="1">
    <location>
        <begin position="146"/>
        <end position="338"/>
    </location>
</feature>
<dbReference type="InterPro" id="IPR036457">
    <property type="entry name" value="PPM-type-like_dom_sf"/>
</dbReference>
<dbReference type="Pfam" id="PF13581">
    <property type="entry name" value="HATPase_c_2"/>
    <property type="match status" value="1"/>
</dbReference>
<dbReference type="CDD" id="cd16934">
    <property type="entry name" value="HATPase_RsbT-like"/>
    <property type="match status" value="1"/>
</dbReference>
<dbReference type="Gene3D" id="3.30.565.10">
    <property type="entry name" value="Histidine kinase-like ATPase, C-terminal domain"/>
    <property type="match status" value="1"/>
</dbReference>
<dbReference type="Proteomes" id="UP000809349">
    <property type="component" value="Unassembled WGS sequence"/>
</dbReference>
<name>A0ABS7STE8_9BURK</name>
<dbReference type="GO" id="GO:0005524">
    <property type="term" value="F:ATP binding"/>
    <property type="evidence" value="ECO:0007669"/>
    <property type="project" value="UniProtKB-KW"/>
</dbReference>
<comment type="caution">
    <text evidence="2">The sequence shown here is derived from an EMBL/GenBank/DDBJ whole genome shotgun (WGS) entry which is preliminary data.</text>
</comment>
<evidence type="ECO:0000313" key="2">
    <source>
        <dbReference type="EMBL" id="MBZ2209227.1"/>
    </source>
</evidence>
<sequence>METVLTQSAIHSTFHVGELSEIAAARRAAAEMARRLGFSETRAGRLAIVVTEAATNIVKHAREGEILMRPVDVNGQCGVEVLAIDTGPGMANLDLLMADGTSTAGTYGVGLGAIQRQSDSFDIYSAPGKGTVVMMMVWALDGAAPQTGWEVGGVCLPIAGEDECGDNWGVSYHQSGICVVVADGLGHGPEAAVASTAAVGASLDFDRGPPGARTTDAHAALRSTRGAALAVVDIDSYVGKLVFCGVGNIAGSIAGGSTRRHLLSHNGIVGSNLRKVQEFEQPWDSASVLILASDGINTRWELSAYPGLVFRHASVIAAILYRDFSRGRDDSTVVVVREHALP</sequence>
<dbReference type="InterPro" id="IPR036890">
    <property type="entry name" value="HATPase_C_sf"/>
</dbReference>
<dbReference type="SUPFAM" id="SSF55874">
    <property type="entry name" value="ATPase domain of HSP90 chaperone/DNA topoisomerase II/histidine kinase"/>
    <property type="match status" value="1"/>
</dbReference>
<reference evidence="2 3" key="1">
    <citation type="submission" date="2021-01" db="EMBL/GenBank/DDBJ databases">
        <authorList>
            <person name="Ruan W."/>
            <person name="Khan S.A."/>
            <person name="Jeon C.O."/>
        </authorList>
    </citation>
    <scope>NUCLEOTIDE SEQUENCE [LARGE SCALE GENOMIC DNA]</scope>
    <source>
        <strain evidence="2 3">R798</strain>
    </source>
</reference>
<keyword evidence="2" id="KW-0547">Nucleotide-binding</keyword>
<proteinExistence type="predicted"/>
<evidence type="ECO:0000313" key="3">
    <source>
        <dbReference type="Proteomes" id="UP000809349"/>
    </source>
</evidence>
<dbReference type="EMBL" id="JAFBIL020000007">
    <property type="protein sequence ID" value="MBZ2209227.1"/>
    <property type="molecule type" value="Genomic_DNA"/>
</dbReference>
<dbReference type="InterPro" id="IPR001932">
    <property type="entry name" value="PPM-type_phosphatase-like_dom"/>
</dbReference>
<dbReference type="PANTHER" id="PTHR35801:SF1">
    <property type="entry name" value="PHOSPHOSERINE PHOSPHATASE RSBX"/>
    <property type="match status" value="1"/>
</dbReference>
<dbReference type="SMART" id="SM00331">
    <property type="entry name" value="PP2C_SIG"/>
    <property type="match status" value="1"/>
</dbReference>
<dbReference type="SUPFAM" id="SSF81606">
    <property type="entry name" value="PP2C-like"/>
    <property type="match status" value="1"/>
</dbReference>
<reference evidence="2 3" key="2">
    <citation type="submission" date="2021-08" db="EMBL/GenBank/DDBJ databases">
        <title>Massilia sp. R798.</title>
        <authorList>
            <person name="Baek J.H."/>
            <person name="Jung H.S."/>
            <person name="Kim K.R."/>
            <person name="Jeon C.O."/>
        </authorList>
    </citation>
    <scope>NUCLEOTIDE SEQUENCE [LARGE SCALE GENOMIC DNA]</scope>
    <source>
        <strain evidence="2 3">R798</strain>
    </source>
</reference>